<dbReference type="SUPFAM" id="SSF81383">
    <property type="entry name" value="F-box domain"/>
    <property type="match status" value="1"/>
</dbReference>
<protein>
    <recommendedName>
        <fullName evidence="2">F-box domain-containing protein</fullName>
    </recommendedName>
</protein>
<organism evidence="3 4">
    <name type="scientific">Hebeloma cylindrosporum</name>
    <dbReference type="NCBI Taxonomy" id="76867"/>
    <lineage>
        <taxon>Eukaryota</taxon>
        <taxon>Fungi</taxon>
        <taxon>Dikarya</taxon>
        <taxon>Basidiomycota</taxon>
        <taxon>Agaricomycotina</taxon>
        <taxon>Agaricomycetes</taxon>
        <taxon>Agaricomycetidae</taxon>
        <taxon>Agaricales</taxon>
        <taxon>Agaricineae</taxon>
        <taxon>Hymenogastraceae</taxon>
        <taxon>Hebeloma</taxon>
    </lineage>
</organism>
<proteinExistence type="predicted"/>
<evidence type="ECO:0000313" key="4">
    <source>
        <dbReference type="Proteomes" id="UP000053424"/>
    </source>
</evidence>
<dbReference type="Gene3D" id="1.20.1280.50">
    <property type="match status" value="1"/>
</dbReference>
<dbReference type="SMART" id="SM00256">
    <property type="entry name" value="FBOX"/>
    <property type="match status" value="1"/>
</dbReference>
<dbReference type="InterPro" id="IPR001810">
    <property type="entry name" value="F-box_dom"/>
</dbReference>
<evidence type="ECO:0000313" key="3">
    <source>
        <dbReference type="EMBL" id="KIM34808.1"/>
    </source>
</evidence>
<feature type="region of interest" description="Disordered" evidence="1">
    <location>
        <begin position="397"/>
        <end position="421"/>
    </location>
</feature>
<keyword evidence="4" id="KW-1185">Reference proteome</keyword>
<dbReference type="Pfam" id="PF00646">
    <property type="entry name" value="F-box"/>
    <property type="match status" value="1"/>
</dbReference>
<dbReference type="PROSITE" id="PS50181">
    <property type="entry name" value="FBOX"/>
    <property type="match status" value="1"/>
</dbReference>
<feature type="compositionally biased region" description="Acidic residues" evidence="1">
    <location>
        <begin position="402"/>
        <end position="411"/>
    </location>
</feature>
<reference evidence="4" key="2">
    <citation type="submission" date="2015-01" db="EMBL/GenBank/DDBJ databases">
        <title>Evolutionary Origins and Diversification of the Mycorrhizal Mutualists.</title>
        <authorList>
            <consortium name="DOE Joint Genome Institute"/>
            <consortium name="Mycorrhizal Genomics Consortium"/>
            <person name="Kohler A."/>
            <person name="Kuo A."/>
            <person name="Nagy L.G."/>
            <person name="Floudas D."/>
            <person name="Copeland A."/>
            <person name="Barry K.W."/>
            <person name="Cichocki N."/>
            <person name="Veneault-Fourrey C."/>
            <person name="LaButti K."/>
            <person name="Lindquist E.A."/>
            <person name="Lipzen A."/>
            <person name="Lundell T."/>
            <person name="Morin E."/>
            <person name="Murat C."/>
            <person name="Riley R."/>
            <person name="Ohm R."/>
            <person name="Sun H."/>
            <person name="Tunlid A."/>
            <person name="Henrissat B."/>
            <person name="Grigoriev I.V."/>
            <person name="Hibbett D.S."/>
            <person name="Martin F."/>
        </authorList>
    </citation>
    <scope>NUCLEOTIDE SEQUENCE [LARGE SCALE GENOMIC DNA]</scope>
    <source>
        <strain evidence="4">h7</strain>
    </source>
</reference>
<name>A0A0C2X9V5_HEBCY</name>
<dbReference type="OrthoDB" id="2751409at2759"/>
<sequence>MAPFSDLPLELITHILYQTSPKDLLACKRINKYFCNLIQNSILLQYRLALDGAKATNNPYSSLPSSERLKALKDSESAWAFLRSKLTVTISVPHNPSGIYDLTGGVYLLGNTNRNQLHYLKLPSSGKDPIHWEVINVGKTIIDMGLCVYEHDLIAIITTTPKLDTARTFDIELSILKFSTGQPHPEAREHKIHVLNSRWEKPAIGIEIVGDHLVLVIYYLNNFNPDDHIFIWEWRTGVLKTHFTAPYRTYSGLVFLTEHLVLLPNSQKNSLDIFRIPSTSSIPTPTTPLLSLALILLWQTGVLLEEYLAAQNPTLSPNPLSKPTLRGNEEQARTEMMSSNPAEDFSRTQNKLSFGHTFTFIVHRHALVNIVEEFEREQAVLNSQNLEEVEAIANEHPVPAEPDIDIPDEQTEVPPPAPPTKPYRCWGPTITRWFNADGIPTRWITTTAGQRYVLIADAEPESALGSGYPYVVLDFGKVAVQRMLAWTDEVNERVARMARRGDVVPAEPHEDRLEGVLGAPEEDEASRLSPLLLSFGGRGQLEPHVPRRGFAVIVELVGFLAARSYDEEKGRHVGTRFFLVWKHFPQSPALSLGSPMSQGCDYRWPIPPLNLTMRMKNVKYDQYFEISRHLPEILSTQNIFPASH</sequence>
<accession>A0A0C2X9V5</accession>
<dbReference type="EMBL" id="KN831854">
    <property type="protein sequence ID" value="KIM34808.1"/>
    <property type="molecule type" value="Genomic_DNA"/>
</dbReference>
<feature type="domain" description="F-box" evidence="2">
    <location>
        <begin position="1"/>
        <end position="47"/>
    </location>
</feature>
<dbReference type="HOGENOM" id="CLU_007279_0_0_1"/>
<dbReference type="InterPro" id="IPR036047">
    <property type="entry name" value="F-box-like_dom_sf"/>
</dbReference>
<dbReference type="Proteomes" id="UP000053424">
    <property type="component" value="Unassembled WGS sequence"/>
</dbReference>
<gene>
    <name evidence="3" type="ORF">M413DRAFT_33007</name>
</gene>
<evidence type="ECO:0000259" key="2">
    <source>
        <dbReference type="PROSITE" id="PS50181"/>
    </source>
</evidence>
<evidence type="ECO:0000256" key="1">
    <source>
        <dbReference type="SAM" id="MobiDB-lite"/>
    </source>
</evidence>
<reference evidence="3 4" key="1">
    <citation type="submission" date="2014-04" db="EMBL/GenBank/DDBJ databases">
        <authorList>
            <consortium name="DOE Joint Genome Institute"/>
            <person name="Kuo A."/>
            <person name="Gay G."/>
            <person name="Dore J."/>
            <person name="Kohler A."/>
            <person name="Nagy L.G."/>
            <person name="Floudas D."/>
            <person name="Copeland A."/>
            <person name="Barry K.W."/>
            <person name="Cichocki N."/>
            <person name="Veneault-Fourrey C."/>
            <person name="LaButti K."/>
            <person name="Lindquist E.A."/>
            <person name="Lipzen A."/>
            <person name="Lundell T."/>
            <person name="Morin E."/>
            <person name="Murat C."/>
            <person name="Sun H."/>
            <person name="Tunlid A."/>
            <person name="Henrissat B."/>
            <person name="Grigoriev I.V."/>
            <person name="Hibbett D.S."/>
            <person name="Martin F."/>
            <person name="Nordberg H.P."/>
            <person name="Cantor M.N."/>
            <person name="Hua S.X."/>
        </authorList>
    </citation>
    <scope>NUCLEOTIDE SEQUENCE [LARGE SCALE GENOMIC DNA]</scope>
    <source>
        <strain evidence="4">h7</strain>
    </source>
</reference>
<dbReference type="AlphaFoldDB" id="A0A0C2X9V5"/>